<dbReference type="PANTHER" id="PTHR43649:SF12">
    <property type="entry name" value="DIACETYLCHITOBIOSE BINDING PROTEIN DASA"/>
    <property type="match status" value="1"/>
</dbReference>
<protein>
    <recommendedName>
        <fullName evidence="3">Sugar ABC transporter substrate-binding protein</fullName>
    </recommendedName>
</protein>
<evidence type="ECO:0000313" key="2">
    <source>
        <dbReference type="Proteomes" id="UP000229526"/>
    </source>
</evidence>
<accession>A0A2H0ULE0</accession>
<name>A0A2H0ULE0_9BACT</name>
<dbReference type="InterPro" id="IPR050490">
    <property type="entry name" value="Bact_solute-bd_prot1"/>
</dbReference>
<dbReference type="PANTHER" id="PTHR43649">
    <property type="entry name" value="ARABINOSE-BINDING PROTEIN-RELATED"/>
    <property type="match status" value="1"/>
</dbReference>
<dbReference type="Pfam" id="PF01547">
    <property type="entry name" value="SBP_bac_1"/>
    <property type="match status" value="1"/>
</dbReference>
<dbReference type="AlphaFoldDB" id="A0A2H0ULE0"/>
<evidence type="ECO:0008006" key="3">
    <source>
        <dbReference type="Google" id="ProtNLM"/>
    </source>
</evidence>
<dbReference type="SUPFAM" id="SSF53850">
    <property type="entry name" value="Periplasmic binding protein-like II"/>
    <property type="match status" value="1"/>
</dbReference>
<dbReference type="EMBL" id="PFBD01000017">
    <property type="protein sequence ID" value="PIR87200.1"/>
    <property type="molecule type" value="Genomic_DNA"/>
</dbReference>
<dbReference type="Proteomes" id="UP000229526">
    <property type="component" value="Unassembled WGS sequence"/>
</dbReference>
<gene>
    <name evidence="1" type="ORF">COU11_01855</name>
</gene>
<reference evidence="2" key="1">
    <citation type="submission" date="2017-09" db="EMBL/GenBank/DDBJ databases">
        <title>Depth-based differentiation of microbial function through sediment-hosted aquifers and enrichment of novel symbionts in the deep terrestrial subsurface.</title>
        <authorList>
            <person name="Probst A.J."/>
            <person name="Ladd B."/>
            <person name="Jarett J.K."/>
            <person name="Geller-Mcgrath D.E."/>
            <person name="Sieber C.M.K."/>
            <person name="Emerson J.B."/>
            <person name="Anantharaman K."/>
            <person name="Thomas B.C."/>
            <person name="Malmstrom R."/>
            <person name="Stieglmeier M."/>
            <person name="Klingl A."/>
            <person name="Woyke T."/>
            <person name="Ryan C.M."/>
            <person name="Banfield J.F."/>
        </authorList>
    </citation>
    <scope>NUCLEOTIDE SEQUENCE [LARGE SCALE GENOMIC DNA]</scope>
</reference>
<evidence type="ECO:0000313" key="1">
    <source>
        <dbReference type="EMBL" id="PIR87200.1"/>
    </source>
</evidence>
<proteinExistence type="predicted"/>
<dbReference type="InterPro" id="IPR006059">
    <property type="entry name" value="SBP"/>
</dbReference>
<dbReference type="Gene3D" id="3.40.190.10">
    <property type="entry name" value="Periplasmic binding protein-like II"/>
    <property type="match status" value="1"/>
</dbReference>
<sequence length="435" mass="47256">MRLSRIQIILIAVVLVAVLVVGLVFTCVIPGMRKCGGDVVGYQGELLVWGVFDSASVMTETLIADFTLRNPGVAVTYRQLDPRTYETELINALAAGTGPDVFMIHNTWLAKHGNKLFPLTSEQYPITELRDTFPEVVEQDLTAGGQVYALPLYIDSLALFYNRDILDAAGLARPPQTWNDFVSVVPRLRQLDSFGRLVRAAGAIGGSATNIDRASDLLSLMMLQYGTTMVNNSRTAATFANFAQPAVDFYASFARPMDGNYTWDAGFTQSVDAFSIGQSAMLFHYGYEIPLLKAKNPFLNFVVAPMIQANVSSPVNYASYWALGVSTRTADPAMAWALVFNSTLNPAAVDPYLKAAGRSPALRELIDTYAKSGGEASVFASQALSATSWYQPNPVVIDSIFSNLITEVVSGRIPTETALRQAQTRVTELLSGAVQ</sequence>
<comment type="caution">
    <text evidence="1">The sequence shown here is derived from an EMBL/GenBank/DDBJ whole genome shotgun (WGS) entry which is preliminary data.</text>
</comment>
<organism evidence="1 2">
    <name type="scientific">Candidatus Harrisonbacteria bacterium CG10_big_fil_rev_8_21_14_0_10_49_15</name>
    <dbReference type="NCBI Taxonomy" id="1974587"/>
    <lineage>
        <taxon>Bacteria</taxon>
        <taxon>Candidatus Harrisoniibacteriota</taxon>
    </lineage>
</organism>